<dbReference type="InterPro" id="IPR006047">
    <property type="entry name" value="GH13_cat_dom"/>
</dbReference>
<feature type="domain" description="Glycosyl hydrolase family 13 catalytic" evidence="3">
    <location>
        <begin position="148"/>
        <end position="553"/>
    </location>
</feature>
<keyword evidence="1" id="KW-0378">Hydrolase</keyword>
<name>A0A506PDC0_9FLAO</name>
<dbReference type="Pfam" id="PF09087">
    <property type="entry name" value="Cyc-maltodext_N"/>
    <property type="match status" value="1"/>
</dbReference>
<keyword evidence="4" id="KW-0456">Lyase</keyword>
<keyword evidence="2" id="KW-0326">Glycosidase</keyword>
<dbReference type="EMBL" id="VHIQ01000007">
    <property type="protein sequence ID" value="TPV31853.1"/>
    <property type="molecule type" value="Genomic_DNA"/>
</dbReference>
<organism evidence="4 5">
    <name type="scientific">Paucihalobacter ruber</name>
    <dbReference type="NCBI Taxonomy" id="2567861"/>
    <lineage>
        <taxon>Bacteria</taxon>
        <taxon>Pseudomonadati</taxon>
        <taxon>Bacteroidota</taxon>
        <taxon>Flavobacteriia</taxon>
        <taxon>Flavobacteriales</taxon>
        <taxon>Flavobacteriaceae</taxon>
        <taxon>Paucihalobacter</taxon>
    </lineage>
</organism>
<dbReference type="InterPro" id="IPR014756">
    <property type="entry name" value="Ig_E-set"/>
</dbReference>
<dbReference type="InterPro" id="IPR013780">
    <property type="entry name" value="Glyco_hydro_b"/>
</dbReference>
<evidence type="ECO:0000256" key="1">
    <source>
        <dbReference type="ARBA" id="ARBA00022801"/>
    </source>
</evidence>
<dbReference type="PANTHER" id="PTHR10357:SF210">
    <property type="entry name" value="MALTODEXTRIN GLUCOSIDASE"/>
    <property type="match status" value="1"/>
</dbReference>
<sequence length="642" mass="73550">MNKLKFHILFLILFLGWSCKNETSQNTAIDEVSAEVEIYNDINRVEPPNWWTGFKSNKLQLLVQHDNIGTATPSVKANGISLVEVHKADSPNYLFLDLNIEPNAKAGNFNLVFTFDDQTELKQTYTLKERQQAAEDFIGFNSSDVMYLITPDRFANANPENDSVEGLHETAVDRTNDYARHGGDIAGITQHLDYIEKMGFTAIWPSPLLTNDMPQASYHGYAMTDFYEVDPRFGTLEDYKTLASEAKKRGIKLVMDQVANHCGSYHWWMEDLPFKDWLNFQDEFLKGEKLITSNHRRTVNQDDYASKADTALMSKGWFVSSMPDLNQQNPFLATYLIQNSIWWVETLALGGIRQDTYPYPDKAFMSDWAGAIMNEYPNFNIVGEEWSNNPLLIAYWQQGAKNKDGYESNLKSTMDFAMKDHLVAGLKEPETWGTGLVKIYDGLSNDFHYPSPENLLVFPDNHDMDRVFTQFDEDITNTKMALSYMLMLPRIPQIYYGTEILMQNTAKPGDHGLIRTDFPGGWQGDAMNAFTGEGLSAEALDMQEYLKKLLNYRKLSKAIHEGKTVHFAPENNMYVLFRILDAEVVVHILNKNESPVDLDLSRFKELGLEGKRFRNIIEGYSVEWKDTLKLEQKGSYIFSTRL</sequence>
<proteinExistence type="predicted"/>
<reference evidence="4 5" key="1">
    <citation type="submission" date="2019-06" db="EMBL/GenBank/DDBJ databases">
        <title>Flavobacteriaceae Paucihalobacterium erythroidium CWB-1, complete genome.</title>
        <authorList>
            <person name="Wu S."/>
        </authorList>
    </citation>
    <scope>NUCLEOTIDE SEQUENCE [LARGE SCALE GENOMIC DNA]</scope>
    <source>
        <strain evidence="4 5">CWB-1</strain>
    </source>
</reference>
<evidence type="ECO:0000259" key="3">
    <source>
        <dbReference type="SMART" id="SM00642"/>
    </source>
</evidence>
<dbReference type="Pfam" id="PF00128">
    <property type="entry name" value="Alpha-amylase"/>
    <property type="match status" value="1"/>
</dbReference>
<dbReference type="OrthoDB" id="9805159at2"/>
<dbReference type="SMART" id="SM00642">
    <property type="entry name" value="Aamy"/>
    <property type="match status" value="1"/>
</dbReference>
<accession>A0A506PDC0</accession>
<dbReference type="GO" id="GO:0005975">
    <property type="term" value="P:carbohydrate metabolic process"/>
    <property type="evidence" value="ECO:0007669"/>
    <property type="project" value="InterPro"/>
</dbReference>
<dbReference type="InterPro" id="IPR015171">
    <property type="entry name" value="Cyc-maltodext_N"/>
</dbReference>
<evidence type="ECO:0000313" key="4">
    <source>
        <dbReference type="EMBL" id="TPV31853.1"/>
    </source>
</evidence>
<dbReference type="SUPFAM" id="SSF51445">
    <property type="entry name" value="(Trans)glycosidases"/>
    <property type="match status" value="1"/>
</dbReference>
<comment type="caution">
    <text evidence="4">The sequence shown here is derived from an EMBL/GenBank/DDBJ whole genome shotgun (WGS) entry which is preliminary data.</text>
</comment>
<dbReference type="InterPro" id="IPR017853">
    <property type="entry name" value="GH"/>
</dbReference>
<gene>
    <name evidence="4" type="ORF">FJ651_13600</name>
</gene>
<dbReference type="GO" id="GO:0016829">
    <property type="term" value="F:lyase activity"/>
    <property type="evidence" value="ECO:0007669"/>
    <property type="project" value="UniProtKB-KW"/>
</dbReference>
<dbReference type="SUPFAM" id="SSF51011">
    <property type="entry name" value="Glycosyl hydrolase domain"/>
    <property type="match status" value="1"/>
</dbReference>
<keyword evidence="5" id="KW-1185">Reference proteome</keyword>
<protein>
    <submittedName>
        <fullName evidence="4">Alpha-amlyase</fullName>
    </submittedName>
</protein>
<dbReference type="AlphaFoldDB" id="A0A506PDC0"/>
<evidence type="ECO:0000256" key="2">
    <source>
        <dbReference type="ARBA" id="ARBA00023295"/>
    </source>
</evidence>
<dbReference type="SUPFAM" id="SSF81296">
    <property type="entry name" value="E set domains"/>
    <property type="match status" value="1"/>
</dbReference>
<dbReference type="InterPro" id="IPR013783">
    <property type="entry name" value="Ig-like_fold"/>
</dbReference>
<evidence type="ECO:0000313" key="5">
    <source>
        <dbReference type="Proteomes" id="UP000317332"/>
    </source>
</evidence>
<dbReference type="Proteomes" id="UP000317332">
    <property type="component" value="Unassembled WGS sequence"/>
</dbReference>
<dbReference type="InterPro" id="IPR019492">
    <property type="entry name" value="Cyclo-malto-dextrinase_C"/>
</dbReference>
<dbReference type="Gene3D" id="2.60.40.1180">
    <property type="entry name" value="Golgi alpha-mannosidase II"/>
    <property type="match status" value="1"/>
</dbReference>
<dbReference type="Gene3D" id="3.20.20.80">
    <property type="entry name" value="Glycosidases"/>
    <property type="match status" value="1"/>
</dbReference>
<dbReference type="Pfam" id="PF10438">
    <property type="entry name" value="Cyc-maltodext_C"/>
    <property type="match status" value="1"/>
</dbReference>
<dbReference type="GO" id="GO:0016798">
    <property type="term" value="F:hydrolase activity, acting on glycosyl bonds"/>
    <property type="evidence" value="ECO:0007669"/>
    <property type="project" value="UniProtKB-KW"/>
</dbReference>
<dbReference type="PANTHER" id="PTHR10357">
    <property type="entry name" value="ALPHA-AMYLASE FAMILY MEMBER"/>
    <property type="match status" value="1"/>
</dbReference>
<dbReference type="Gene3D" id="2.60.40.10">
    <property type="entry name" value="Immunoglobulins"/>
    <property type="match status" value="1"/>
</dbReference>
<dbReference type="RefSeq" id="WP_140991092.1">
    <property type="nucleotide sequence ID" value="NZ_VHIQ01000007.1"/>
</dbReference>
<dbReference type="CDD" id="cd11340">
    <property type="entry name" value="AmyAc_bac_CMD_like_3"/>
    <property type="match status" value="1"/>
</dbReference>